<name>A0A229URL4_9BACL</name>
<comment type="caution">
    <text evidence="2">The sequence shown here is derived from an EMBL/GenBank/DDBJ whole genome shotgun (WGS) entry which is preliminary data.</text>
</comment>
<organism evidence="2 3">
    <name type="scientific">Paenibacillus rigui</name>
    <dbReference type="NCBI Taxonomy" id="554312"/>
    <lineage>
        <taxon>Bacteria</taxon>
        <taxon>Bacillati</taxon>
        <taxon>Bacillota</taxon>
        <taxon>Bacilli</taxon>
        <taxon>Bacillales</taxon>
        <taxon>Paenibacillaceae</taxon>
        <taxon>Paenibacillus</taxon>
    </lineage>
</organism>
<feature type="region of interest" description="Disordered" evidence="1">
    <location>
        <begin position="1"/>
        <end position="38"/>
    </location>
</feature>
<evidence type="ECO:0000313" key="2">
    <source>
        <dbReference type="EMBL" id="OXM86247.1"/>
    </source>
</evidence>
<gene>
    <name evidence="2" type="ORF">CF651_13115</name>
</gene>
<dbReference type="Proteomes" id="UP000215509">
    <property type="component" value="Unassembled WGS sequence"/>
</dbReference>
<dbReference type="EMBL" id="NMQW01000017">
    <property type="protein sequence ID" value="OXM86247.1"/>
    <property type="molecule type" value="Genomic_DNA"/>
</dbReference>
<dbReference type="OrthoDB" id="128043at2"/>
<keyword evidence="3" id="KW-1185">Reference proteome</keyword>
<sequence length="271" mass="29185">MIALTACSKTTSEQMKQGGAGSADHGGHGGNHGEEAKAGAGASVQALWKLSSAKPMAKQNTTLTLQIQDGQGKPIEKFDINHEKQMHLIVVSKDLSYFDHIHPEYKGKGVFEVSTAFPAGGEYKLVADFIPAGMTATTQTHWIQVEGEKAPQVQVQPEAHLAKTADGKNITLTTDGQLAAGKELTLKFHMEDAATNQPVTNLQPYLGAVGHVVIMSADAEQYLHVHPMDEKSTGPDALFMTTFPKAGIYKVWGQFQQNGKVFIVSYVIQVS</sequence>
<proteinExistence type="predicted"/>
<protein>
    <recommendedName>
        <fullName evidence="4">YtkA-like domain-containing protein</fullName>
    </recommendedName>
</protein>
<dbReference type="AlphaFoldDB" id="A0A229URL4"/>
<evidence type="ECO:0008006" key="4">
    <source>
        <dbReference type="Google" id="ProtNLM"/>
    </source>
</evidence>
<accession>A0A229URL4</accession>
<reference evidence="2 3" key="1">
    <citation type="submission" date="2017-07" db="EMBL/GenBank/DDBJ databases">
        <title>Genome sequencing and assembly of Paenibacillus rigui.</title>
        <authorList>
            <person name="Mayilraj S."/>
        </authorList>
    </citation>
    <scope>NUCLEOTIDE SEQUENCE [LARGE SCALE GENOMIC DNA]</scope>
    <source>
        <strain evidence="2 3">JCM 16352</strain>
    </source>
</reference>
<evidence type="ECO:0000256" key="1">
    <source>
        <dbReference type="SAM" id="MobiDB-lite"/>
    </source>
</evidence>
<evidence type="ECO:0000313" key="3">
    <source>
        <dbReference type="Proteomes" id="UP000215509"/>
    </source>
</evidence>
<feature type="compositionally biased region" description="Basic and acidic residues" evidence="1">
    <location>
        <begin position="25"/>
        <end position="37"/>
    </location>
</feature>